<accession>A0A5P2QVB8</accession>
<evidence type="ECO:0000313" key="2">
    <source>
        <dbReference type="EMBL" id="QEU08542.1"/>
    </source>
</evidence>
<reference evidence="2 3" key="1">
    <citation type="submission" date="2019-09" db="EMBL/GenBank/DDBJ databases">
        <title>FDA dAtabase for Regulatory Grade micrObial Sequences (FDA-ARGOS): Supporting development and validation of Infectious Disease Dx tests.</title>
        <authorList>
            <person name="Sciortino C."/>
            <person name="Tallon L."/>
            <person name="Sadzewicz L."/>
            <person name="Vavikolanu K."/>
            <person name="Mehta A."/>
            <person name="Aluvathingal J."/>
            <person name="Nadendla S."/>
            <person name="Nandy P."/>
            <person name="Geyer C."/>
            <person name="Yan Y."/>
            <person name="Sichtig H."/>
        </authorList>
    </citation>
    <scope>NUCLEOTIDE SEQUENCE [LARGE SCALE GENOMIC DNA]</scope>
    <source>
        <strain evidence="2 3">FDAARGOS_643</strain>
    </source>
</reference>
<keyword evidence="1" id="KW-0812">Transmembrane</keyword>
<keyword evidence="1" id="KW-1133">Transmembrane helix</keyword>
<dbReference type="EMBL" id="CP044081">
    <property type="protein sequence ID" value="QEU08542.1"/>
    <property type="molecule type" value="Genomic_DNA"/>
</dbReference>
<keyword evidence="1" id="KW-0472">Membrane</keyword>
<feature type="transmembrane region" description="Helical" evidence="1">
    <location>
        <begin position="34"/>
        <end position="53"/>
    </location>
</feature>
<protein>
    <submittedName>
        <fullName evidence="2">Uncharacterized protein</fullName>
    </submittedName>
</protein>
<gene>
    <name evidence="2" type="ORF">FOB51_11310</name>
</gene>
<organism evidence="2 3">
    <name type="scientific">Paracoccus yeei</name>
    <dbReference type="NCBI Taxonomy" id="147645"/>
    <lineage>
        <taxon>Bacteria</taxon>
        <taxon>Pseudomonadati</taxon>
        <taxon>Pseudomonadota</taxon>
        <taxon>Alphaproteobacteria</taxon>
        <taxon>Rhodobacterales</taxon>
        <taxon>Paracoccaceae</taxon>
        <taxon>Paracoccus</taxon>
    </lineage>
</organism>
<feature type="transmembrane region" description="Helical" evidence="1">
    <location>
        <begin position="73"/>
        <end position="97"/>
    </location>
</feature>
<dbReference type="Proteomes" id="UP000324507">
    <property type="component" value="Chromosome"/>
</dbReference>
<dbReference type="RefSeq" id="WP_150350603.1">
    <property type="nucleotide sequence ID" value="NZ_CALTWI010000156.1"/>
</dbReference>
<name>A0A5P2QVB8_9RHOB</name>
<evidence type="ECO:0000256" key="1">
    <source>
        <dbReference type="SAM" id="Phobius"/>
    </source>
</evidence>
<proteinExistence type="predicted"/>
<dbReference type="AlphaFoldDB" id="A0A5P2QVB8"/>
<sequence length="189" mass="20312">MVLILLAMFAASMLPILSQMFGGNFLPSAEWVSRVRYVAPVAGAAMVLLIAWAGRVTAARTGKRPSLFTRLSVWSLSFMFGMILVKVSIPMIAALLVGQPVAHAYEVRRVTGNDNRCARPIVLHGLPITFDRLCGFSDELREHLRPGDRIAVLGWGTPMGLFPRQLGPRVVRAAPAPGQASPGPVAGAN</sequence>
<evidence type="ECO:0000313" key="3">
    <source>
        <dbReference type="Proteomes" id="UP000324507"/>
    </source>
</evidence>